<dbReference type="InterPro" id="IPR015946">
    <property type="entry name" value="KH_dom-like_a/b"/>
</dbReference>
<dbReference type="STRING" id="1801660.A2Z78_01185"/>
<dbReference type="PANTHER" id="PTHR35800:SF1">
    <property type="entry name" value="RNA-BINDING PROTEIN KHPB"/>
    <property type="match status" value="1"/>
</dbReference>
<dbReference type="Gene3D" id="3.30.1370.50">
    <property type="entry name" value="R3H-like domain"/>
    <property type="match status" value="1"/>
</dbReference>
<dbReference type="GO" id="GO:0003723">
    <property type="term" value="F:RNA binding"/>
    <property type="evidence" value="ECO:0007669"/>
    <property type="project" value="InterPro"/>
</dbReference>
<dbReference type="SMART" id="SM00393">
    <property type="entry name" value="R3H"/>
    <property type="match status" value="1"/>
</dbReference>
<dbReference type="CDD" id="cd02644">
    <property type="entry name" value="R3H_jag"/>
    <property type="match status" value="1"/>
</dbReference>
<dbReference type="EMBL" id="MHLV01000013">
    <property type="protein sequence ID" value="OGZ17820.1"/>
    <property type="molecule type" value="Genomic_DNA"/>
</dbReference>
<gene>
    <name evidence="2" type="ORF">A2Z78_01185</name>
</gene>
<dbReference type="Gene3D" id="3.30.300.20">
    <property type="match status" value="1"/>
</dbReference>
<accession>A0A1G2DXV3</accession>
<evidence type="ECO:0000313" key="2">
    <source>
        <dbReference type="EMBL" id="OGZ17820.1"/>
    </source>
</evidence>
<dbReference type="Proteomes" id="UP000176752">
    <property type="component" value="Unassembled WGS sequence"/>
</dbReference>
<dbReference type="PANTHER" id="PTHR35800">
    <property type="entry name" value="PROTEIN JAG"/>
    <property type="match status" value="1"/>
</dbReference>
<dbReference type="InterPro" id="IPR036867">
    <property type="entry name" value="R3H_dom_sf"/>
</dbReference>
<dbReference type="InterPro" id="IPR001374">
    <property type="entry name" value="R3H_dom"/>
</dbReference>
<dbReference type="SUPFAM" id="SSF82708">
    <property type="entry name" value="R3H domain"/>
    <property type="match status" value="1"/>
</dbReference>
<protein>
    <recommendedName>
        <fullName evidence="1">R3H domain-containing protein</fullName>
    </recommendedName>
</protein>
<name>A0A1G2DXV3_9BACT</name>
<dbReference type="InterPro" id="IPR034079">
    <property type="entry name" value="R3H_KhpB"/>
</dbReference>
<evidence type="ECO:0000259" key="1">
    <source>
        <dbReference type="PROSITE" id="PS51061"/>
    </source>
</evidence>
<proteinExistence type="predicted"/>
<feature type="domain" description="R3H" evidence="1">
    <location>
        <begin position="92"/>
        <end position="158"/>
    </location>
</feature>
<dbReference type="Pfam" id="PF01424">
    <property type="entry name" value="R3H"/>
    <property type="match status" value="1"/>
</dbReference>
<dbReference type="InterPro" id="IPR039247">
    <property type="entry name" value="KhpB"/>
</dbReference>
<comment type="caution">
    <text evidence="2">The sequence shown here is derived from an EMBL/GenBank/DDBJ whole genome shotgun (WGS) entry which is preliminary data.</text>
</comment>
<organism evidence="2 3">
    <name type="scientific">Candidatus Nealsonbacteria bacterium RBG_13_36_15</name>
    <dbReference type="NCBI Taxonomy" id="1801660"/>
    <lineage>
        <taxon>Bacteria</taxon>
        <taxon>Candidatus Nealsoniibacteriota</taxon>
    </lineage>
</organism>
<dbReference type="AlphaFoldDB" id="A0A1G2DXV3"/>
<dbReference type="Pfam" id="PF13083">
    <property type="entry name" value="KH_KhpA-B"/>
    <property type="match status" value="1"/>
</dbReference>
<dbReference type="PROSITE" id="PS51061">
    <property type="entry name" value="R3H"/>
    <property type="match status" value="1"/>
</dbReference>
<reference evidence="2 3" key="1">
    <citation type="journal article" date="2016" name="Nat. Commun.">
        <title>Thousands of microbial genomes shed light on interconnected biogeochemical processes in an aquifer system.</title>
        <authorList>
            <person name="Anantharaman K."/>
            <person name="Brown C.T."/>
            <person name="Hug L.A."/>
            <person name="Sharon I."/>
            <person name="Castelle C.J."/>
            <person name="Probst A.J."/>
            <person name="Thomas B.C."/>
            <person name="Singh A."/>
            <person name="Wilkins M.J."/>
            <person name="Karaoz U."/>
            <person name="Brodie E.L."/>
            <person name="Williams K.H."/>
            <person name="Hubbard S.S."/>
            <person name="Banfield J.F."/>
        </authorList>
    </citation>
    <scope>NUCLEOTIDE SEQUENCE [LARGE SCALE GENOMIC DNA]</scope>
</reference>
<evidence type="ECO:0000313" key="3">
    <source>
        <dbReference type="Proteomes" id="UP000176752"/>
    </source>
</evidence>
<sequence>MLKIDLEKIKEIIEEFFEKMTIPAKIKIQAQKEQTFDIDIETEDPQILIGEGGKTLNEIQHLLKLILRRKLFSLKESSTNFFINLDIVDYKKKKYQHLKELACSLADEVSLTKKEKTLPIMSAAERRIIHLELAERGDITTESVGQEPERRIIIRPYP</sequence>